<evidence type="ECO:0000313" key="1">
    <source>
        <dbReference type="EMBL" id="MBB5062027.1"/>
    </source>
</evidence>
<comment type="caution">
    <text evidence="1">The sequence shown here is derived from an EMBL/GenBank/DDBJ whole genome shotgun (WGS) entry which is preliminary data.</text>
</comment>
<dbReference type="EMBL" id="JACHIO010000001">
    <property type="protein sequence ID" value="MBB5062027.1"/>
    <property type="molecule type" value="Genomic_DNA"/>
</dbReference>
<sequence length="162" mass="18345">MQTVERALDLKVADAVWVATAMLHREHSKVEGFTVAEIVAKVKEEGLTEKEDISIYLHANQHCVANRAPNQAKLRMLFETQNGLRRLFCPSDPFHAERDGRIIPKASDLPGHLMPLLRWYEEWCAKRRSRASTDDPLLALAGSGKGLWALDAVEYVNRLRAE</sequence>
<accession>A0A7W8E7S1</accession>
<protein>
    <submittedName>
        <fullName evidence="1">Uncharacterized protein</fullName>
    </submittedName>
</protein>
<evidence type="ECO:0000313" key="2">
    <source>
        <dbReference type="Proteomes" id="UP000584867"/>
    </source>
</evidence>
<name>A0A7W8E7S1_9BACT</name>
<dbReference type="Proteomes" id="UP000584867">
    <property type="component" value="Unassembled WGS sequence"/>
</dbReference>
<dbReference type="AlphaFoldDB" id="A0A7W8E7S1"/>
<reference evidence="1 2" key="1">
    <citation type="submission" date="2020-08" db="EMBL/GenBank/DDBJ databases">
        <title>Genomic Encyclopedia of Type Strains, Phase IV (KMG-V): Genome sequencing to study the core and pangenomes of soil and plant-associated prokaryotes.</title>
        <authorList>
            <person name="Whitman W."/>
        </authorList>
    </citation>
    <scope>NUCLEOTIDE SEQUENCE [LARGE SCALE GENOMIC DNA]</scope>
    <source>
        <strain evidence="1 2">X5P3</strain>
    </source>
</reference>
<organism evidence="1 2">
    <name type="scientific">Granulicella mallensis</name>
    <dbReference type="NCBI Taxonomy" id="940614"/>
    <lineage>
        <taxon>Bacteria</taxon>
        <taxon>Pseudomonadati</taxon>
        <taxon>Acidobacteriota</taxon>
        <taxon>Terriglobia</taxon>
        <taxon>Terriglobales</taxon>
        <taxon>Acidobacteriaceae</taxon>
        <taxon>Granulicella</taxon>
    </lineage>
</organism>
<dbReference type="RefSeq" id="WP_184252535.1">
    <property type="nucleotide sequence ID" value="NZ_JACHIO010000001.1"/>
</dbReference>
<proteinExistence type="predicted"/>
<gene>
    <name evidence="1" type="ORF">HDF15_000352</name>
</gene>